<feature type="compositionally biased region" description="Basic and acidic residues" evidence="3">
    <location>
        <begin position="164"/>
        <end position="173"/>
    </location>
</feature>
<feature type="compositionally biased region" description="Polar residues" evidence="3">
    <location>
        <begin position="115"/>
        <end position="125"/>
    </location>
</feature>
<name>A0A815V111_ADIRI</name>
<comment type="caution">
    <text evidence="5">The sequence shown here is derived from an EMBL/GenBank/DDBJ whole genome shotgun (WGS) entry which is preliminary data.</text>
</comment>
<keyword evidence="1" id="KW-0479">Metal-binding</keyword>
<evidence type="ECO:0000256" key="3">
    <source>
        <dbReference type="SAM" id="MobiDB-lite"/>
    </source>
</evidence>
<dbReference type="OrthoDB" id="10056209at2759"/>
<feature type="region of interest" description="Disordered" evidence="3">
    <location>
        <begin position="75"/>
        <end position="185"/>
    </location>
</feature>
<dbReference type="AlphaFoldDB" id="A0A815V111"/>
<dbReference type="GO" id="GO:0003676">
    <property type="term" value="F:nucleic acid binding"/>
    <property type="evidence" value="ECO:0007669"/>
    <property type="project" value="InterPro"/>
</dbReference>
<accession>A0A815V111</accession>
<feature type="compositionally biased region" description="Basic and acidic residues" evidence="3">
    <location>
        <begin position="103"/>
        <end position="114"/>
    </location>
</feature>
<sequence>MATRNYQERDRRPREETENEARDDRSEKAFHETMERRRRYEQQFDYSVKSTSNDYTENYSRNKFKRQLTSNSHIEEYDTQGPDDDNQFTYVSKGVKRRPINRKPNDNETSRNDGRQQTYQTNAATNIGGRTFVNSNNRMNKNKANDVTETNYYMNKQHTTNSKSNRENERSSDAESGINDSPAIQLIEPRKSHQTKNTEINETNLITQHALQYAVEHHLPPITIECNPKIDSSEKAKAVIKNLCEHIEEKFRQVNKNCKFPIGFDYWFINKDGNLTCYTKHIELFVYLSDRNNYPSQTNNIDILPVKPNHLPPQNSIVLKFIPNYITNDEIQDTLTKHMESIYKIEEMKGSKTGKHRHVRIELKSSKEYEQLLKNGGIPIDGQIIEAEEFLAPPRLLICNKCNDPGHTRKNCYAKYDICRRCGKDRTTGEHNKCTIKCHRCQENHMSTDYNCRVMMEFRLALIRKLRERPNLLPPNVRIFIPVDCREQGNLNNKILMNPHMNVMPDKNAGNKQTTQNRFDTNQLAWPALPPASNSPNNTTFTNQNYWEELKNKEEELNKTKDEMNKKLSTIEAKYNDHLKKMNSVLVCMAQQTKHQNESVERCFTTINEILPILSTTLEIMRQVTTKIQSTNNSSSDNNDIRDILQHVSLSIDCIKDRNELLVSNQTACNKLMEQQSQIMNQVITNLMNNDG</sequence>
<feature type="compositionally biased region" description="Polar residues" evidence="3">
    <location>
        <begin position="147"/>
        <end position="160"/>
    </location>
</feature>
<feature type="domain" description="CCHC-type" evidence="4">
    <location>
        <begin position="399"/>
        <end position="412"/>
    </location>
</feature>
<keyword evidence="1" id="KW-0863">Zinc-finger</keyword>
<evidence type="ECO:0000313" key="6">
    <source>
        <dbReference type="EMBL" id="CAF1548985.1"/>
    </source>
</evidence>
<keyword evidence="2" id="KW-0175">Coiled coil</keyword>
<evidence type="ECO:0000313" key="8">
    <source>
        <dbReference type="Proteomes" id="UP000663852"/>
    </source>
</evidence>
<protein>
    <recommendedName>
        <fullName evidence="4">CCHC-type domain-containing protein</fullName>
    </recommendedName>
</protein>
<evidence type="ECO:0000259" key="4">
    <source>
        <dbReference type="PROSITE" id="PS50158"/>
    </source>
</evidence>
<dbReference type="PROSITE" id="PS50158">
    <property type="entry name" value="ZF_CCHC"/>
    <property type="match status" value="1"/>
</dbReference>
<feature type="compositionally biased region" description="Acidic residues" evidence="3">
    <location>
        <begin position="77"/>
        <end position="86"/>
    </location>
</feature>
<evidence type="ECO:0000313" key="5">
    <source>
        <dbReference type="EMBL" id="CAF1526537.1"/>
    </source>
</evidence>
<evidence type="ECO:0000256" key="2">
    <source>
        <dbReference type="SAM" id="Coils"/>
    </source>
</evidence>
<gene>
    <name evidence="5" type="ORF">EDS130_LOCUS44246</name>
    <name evidence="6" type="ORF">XAT740_LOCUS42741</name>
</gene>
<dbReference type="InterPro" id="IPR001878">
    <property type="entry name" value="Znf_CCHC"/>
</dbReference>
<dbReference type="EMBL" id="CAJNOJ010000826">
    <property type="protein sequence ID" value="CAF1526537.1"/>
    <property type="molecule type" value="Genomic_DNA"/>
</dbReference>
<evidence type="ECO:0000256" key="1">
    <source>
        <dbReference type="PROSITE-ProRule" id="PRU00047"/>
    </source>
</evidence>
<dbReference type="Proteomes" id="UP000663852">
    <property type="component" value="Unassembled WGS sequence"/>
</dbReference>
<proteinExistence type="predicted"/>
<dbReference type="GO" id="GO:0008270">
    <property type="term" value="F:zinc ion binding"/>
    <property type="evidence" value="ECO:0007669"/>
    <property type="project" value="UniProtKB-KW"/>
</dbReference>
<dbReference type="Proteomes" id="UP000663828">
    <property type="component" value="Unassembled WGS sequence"/>
</dbReference>
<keyword evidence="1" id="KW-0862">Zinc</keyword>
<feature type="coiled-coil region" evidence="2">
    <location>
        <begin position="543"/>
        <end position="581"/>
    </location>
</feature>
<feature type="region of interest" description="Disordered" evidence="3">
    <location>
        <begin position="1"/>
        <end position="36"/>
    </location>
</feature>
<reference evidence="5" key="1">
    <citation type="submission" date="2021-02" db="EMBL/GenBank/DDBJ databases">
        <authorList>
            <person name="Nowell W R."/>
        </authorList>
    </citation>
    <scope>NUCLEOTIDE SEQUENCE</scope>
</reference>
<keyword evidence="7" id="KW-1185">Reference proteome</keyword>
<dbReference type="EMBL" id="CAJNOR010005164">
    <property type="protein sequence ID" value="CAF1548985.1"/>
    <property type="molecule type" value="Genomic_DNA"/>
</dbReference>
<evidence type="ECO:0000313" key="7">
    <source>
        <dbReference type="Proteomes" id="UP000663828"/>
    </source>
</evidence>
<organism evidence="5 8">
    <name type="scientific">Adineta ricciae</name>
    <name type="common">Rotifer</name>
    <dbReference type="NCBI Taxonomy" id="249248"/>
    <lineage>
        <taxon>Eukaryota</taxon>
        <taxon>Metazoa</taxon>
        <taxon>Spiralia</taxon>
        <taxon>Gnathifera</taxon>
        <taxon>Rotifera</taxon>
        <taxon>Eurotatoria</taxon>
        <taxon>Bdelloidea</taxon>
        <taxon>Adinetida</taxon>
        <taxon>Adinetidae</taxon>
        <taxon>Adineta</taxon>
    </lineage>
</organism>